<dbReference type="Pfam" id="PF18758">
    <property type="entry name" value="KDZ"/>
    <property type="match status" value="1"/>
</dbReference>
<feature type="region of interest" description="Disordered" evidence="1">
    <location>
        <begin position="246"/>
        <end position="268"/>
    </location>
</feature>
<dbReference type="PANTHER" id="PTHR33096:SF1">
    <property type="entry name" value="CXC1-LIKE CYSTEINE CLUSTER ASSOCIATED WITH KDZ TRANSPOSASES DOMAIN-CONTAINING PROTEIN"/>
    <property type="match status" value="1"/>
</dbReference>
<name>A0AAD6S9S1_9AGAR</name>
<keyword evidence="3" id="KW-1185">Reference proteome</keyword>
<evidence type="ECO:0000313" key="3">
    <source>
        <dbReference type="Proteomes" id="UP001218188"/>
    </source>
</evidence>
<organism evidence="2 3">
    <name type="scientific">Mycena alexandri</name>
    <dbReference type="NCBI Taxonomy" id="1745969"/>
    <lineage>
        <taxon>Eukaryota</taxon>
        <taxon>Fungi</taxon>
        <taxon>Dikarya</taxon>
        <taxon>Basidiomycota</taxon>
        <taxon>Agaricomycotina</taxon>
        <taxon>Agaricomycetes</taxon>
        <taxon>Agaricomycetidae</taxon>
        <taxon>Agaricales</taxon>
        <taxon>Marasmiineae</taxon>
        <taxon>Mycenaceae</taxon>
        <taxon>Mycena</taxon>
    </lineage>
</organism>
<gene>
    <name evidence="2" type="ORF">C8F04DRAFT_1271239</name>
</gene>
<feature type="region of interest" description="Disordered" evidence="1">
    <location>
        <begin position="831"/>
        <end position="852"/>
    </location>
</feature>
<dbReference type="Proteomes" id="UP001218188">
    <property type="component" value="Unassembled WGS sequence"/>
</dbReference>
<protein>
    <submittedName>
        <fullName evidence="2">Uncharacterized protein</fullName>
    </submittedName>
</protein>
<evidence type="ECO:0000256" key="1">
    <source>
        <dbReference type="SAM" id="MobiDB-lite"/>
    </source>
</evidence>
<accession>A0AAD6S9S1</accession>
<reference evidence="2" key="1">
    <citation type="submission" date="2023-03" db="EMBL/GenBank/DDBJ databases">
        <title>Massive genome expansion in bonnet fungi (Mycena s.s.) driven by repeated elements and novel gene families across ecological guilds.</title>
        <authorList>
            <consortium name="Lawrence Berkeley National Laboratory"/>
            <person name="Harder C.B."/>
            <person name="Miyauchi S."/>
            <person name="Viragh M."/>
            <person name="Kuo A."/>
            <person name="Thoen E."/>
            <person name="Andreopoulos B."/>
            <person name="Lu D."/>
            <person name="Skrede I."/>
            <person name="Drula E."/>
            <person name="Henrissat B."/>
            <person name="Morin E."/>
            <person name="Kohler A."/>
            <person name="Barry K."/>
            <person name="LaButti K."/>
            <person name="Morin E."/>
            <person name="Salamov A."/>
            <person name="Lipzen A."/>
            <person name="Mereny Z."/>
            <person name="Hegedus B."/>
            <person name="Baldrian P."/>
            <person name="Stursova M."/>
            <person name="Weitz H."/>
            <person name="Taylor A."/>
            <person name="Grigoriev I.V."/>
            <person name="Nagy L.G."/>
            <person name="Martin F."/>
            <person name="Kauserud H."/>
        </authorList>
    </citation>
    <scope>NUCLEOTIDE SEQUENCE</scope>
    <source>
        <strain evidence="2">CBHHK200</strain>
    </source>
</reference>
<dbReference type="PANTHER" id="PTHR33096">
    <property type="entry name" value="CXC2 DOMAIN-CONTAINING PROTEIN"/>
    <property type="match status" value="1"/>
</dbReference>
<comment type="caution">
    <text evidence="2">The sequence shown here is derived from an EMBL/GenBank/DDBJ whole genome shotgun (WGS) entry which is preliminary data.</text>
</comment>
<evidence type="ECO:0000313" key="2">
    <source>
        <dbReference type="EMBL" id="KAJ7023549.1"/>
    </source>
</evidence>
<dbReference type="EMBL" id="JARJCM010000186">
    <property type="protein sequence ID" value="KAJ7023549.1"/>
    <property type="molecule type" value="Genomic_DNA"/>
</dbReference>
<sequence>MEWREEEIRLDDVLDGSTGIDISHGGGEFTDAVRNELEEEYRRTHPKRMDFRTRRDRVQRRVDGFESQMDNMISTYIEWAGEGEAPPCREGTEGGHRIRVVDLLDNYDLDAVLDADGKGVAAALIKQGLFPCAPYQPSVVITARTLEFFRVTHARFCAIFMGVRSVLTFRNNSPSHSTCIWRSVGELVTRVLATLGRLGKEWRLKHVCPCCTYELVDDPDMTFSMLATFDGNESLRRVVRNVSNADGSVDVDDEGEAVPQKSKERADNRDAGEGYFVDRAEVDKWSKTKLANLLPTDEVPNMINDVTSKMWGIFDETGIFLALCRHGFVLLLADMIRSGELAKYPLALVNELLDAYGKKFGLGYNIGCHFQETIKKSNLSEKAKENMLKMLVGAFHGHAHNRLCQLKFLATYIHGLGLEDLEGCERFFSKSNEMAKVVRYSSRFHRQQEITGFIKHFDDFETYANLSKFLCKNYEQALALLATEAHLKLLMRKEGIESFEEFDEWLVEEKEWLESKKAQAAKQVVTLEMNYVQKLVNLSASDAKLKHLQAVIRGNRGEDADYDPVKAAASKRSVRHAREIRDRDMDAVIELEDRLEIKHQWTTTTPEWILAVKALKQKKFMDALNALEVLIVQQIFELTKVNQSETGYKMRKHIAKALQTRSEAVKNAIARYNMAAVSMEPPMPLLTWDEVVEYVFLADFEFFRATDGELDGRKWTRPACRLAMTMYFKIVRAREEIVRLNVEIRRLVTWISDEDEFLRRKEVEVRDAGAPHMAVLIRTYRLERARSDMGHMKRIWALAKTPGFTGCILPGLSKERKQRIWKERRERRRERAASEMDVDSSAMDVEQEEEEEEESVSIEMATGWQGDPGLEQGWVNVEEGIEEDDEEQEQELAGVIYELARISVDGTSREGDVLCDPANEAGRRMMALWVIRGHPFTPNLLVIFL</sequence>
<dbReference type="InterPro" id="IPR040521">
    <property type="entry name" value="KDZ"/>
</dbReference>
<dbReference type="AlphaFoldDB" id="A0AAD6S9S1"/>
<proteinExistence type="predicted"/>